<evidence type="ECO:0000259" key="8">
    <source>
        <dbReference type="Pfam" id="PF06814"/>
    </source>
</evidence>
<keyword evidence="4 6" id="KW-1133">Transmembrane helix</keyword>
<evidence type="ECO:0000256" key="4">
    <source>
        <dbReference type="ARBA" id="ARBA00022989"/>
    </source>
</evidence>
<feature type="transmembrane region" description="Helical" evidence="6">
    <location>
        <begin position="365"/>
        <end position="382"/>
    </location>
</feature>
<evidence type="ECO:0000256" key="3">
    <source>
        <dbReference type="ARBA" id="ARBA00022729"/>
    </source>
</evidence>
<dbReference type="PANTHER" id="PTHR21229">
    <property type="entry name" value="LUNG SEVEN TRANSMEMBRANE RECEPTOR"/>
    <property type="match status" value="1"/>
</dbReference>
<dbReference type="InterPro" id="IPR053937">
    <property type="entry name" value="GOST_TM"/>
</dbReference>
<feature type="signal peptide" evidence="7">
    <location>
        <begin position="1"/>
        <end position="20"/>
    </location>
</feature>
<dbReference type="GO" id="GO:0016020">
    <property type="term" value="C:membrane"/>
    <property type="evidence" value="ECO:0007669"/>
    <property type="project" value="UniProtKB-SubCell"/>
</dbReference>
<keyword evidence="10" id="KW-1185">Reference proteome</keyword>
<dbReference type="PANTHER" id="PTHR21229:SF1">
    <property type="entry name" value="GH17801P"/>
    <property type="match status" value="1"/>
</dbReference>
<evidence type="ECO:0000256" key="1">
    <source>
        <dbReference type="ARBA" id="ARBA00004141"/>
    </source>
</evidence>
<name>A0A8T0DL29_9TREM</name>
<feature type="domain" description="GOST seven transmembrane" evidence="8">
    <location>
        <begin position="143"/>
        <end position="388"/>
    </location>
</feature>
<dbReference type="GO" id="GO:0042147">
    <property type="term" value="P:retrograde transport, endosome to Golgi"/>
    <property type="evidence" value="ECO:0007669"/>
    <property type="project" value="TreeGrafter"/>
</dbReference>
<keyword evidence="3 7" id="KW-0732">Signal</keyword>
<comment type="caution">
    <text evidence="9">The sequence shown here is derived from an EMBL/GenBank/DDBJ whole genome shotgun (WGS) entry which is preliminary data.</text>
</comment>
<feature type="transmembrane region" description="Helical" evidence="6">
    <location>
        <begin position="326"/>
        <end position="345"/>
    </location>
</feature>
<comment type="subcellular location">
    <subcellularLocation>
        <location evidence="1">Membrane</location>
        <topology evidence="1">Multi-pass membrane protein</topology>
    </subcellularLocation>
</comment>
<evidence type="ECO:0000256" key="5">
    <source>
        <dbReference type="ARBA" id="ARBA00023136"/>
    </source>
</evidence>
<feature type="transmembrane region" description="Helical" evidence="6">
    <location>
        <begin position="283"/>
        <end position="305"/>
    </location>
</feature>
<reference evidence="9 10" key="1">
    <citation type="submission" date="2019-07" db="EMBL/GenBank/DDBJ databases">
        <title>Annotation for the trematode Paragonimus westermani.</title>
        <authorList>
            <person name="Choi Y.-J."/>
        </authorList>
    </citation>
    <scope>NUCLEOTIDE SEQUENCE [LARGE SCALE GENOMIC DNA]</scope>
    <source>
        <strain evidence="9">180907_Pwestermani</strain>
    </source>
</reference>
<evidence type="ECO:0000256" key="7">
    <source>
        <dbReference type="SAM" id="SignalP"/>
    </source>
</evidence>
<dbReference type="GO" id="GO:0005794">
    <property type="term" value="C:Golgi apparatus"/>
    <property type="evidence" value="ECO:0007669"/>
    <property type="project" value="TreeGrafter"/>
</dbReference>
<feature type="transmembrane region" description="Helical" evidence="6">
    <location>
        <begin position="252"/>
        <end position="271"/>
    </location>
</feature>
<evidence type="ECO:0000313" key="9">
    <source>
        <dbReference type="EMBL" id="KAF8568002.1"/>
    </source>
</evidence>
<feature type="chain" id="PRO_5035908585" description="GOST seven transmembrane domain-containing protein" evidence="7">
    <location>
        <begin position="21"/>
        <end position="483"/>
    </location>
</feature>
<dbReference type="OrthoDB" id="19932at2759"/>
<feature type="transmembrane region" description="Helical" evidence="6">
    <location>
        <begin position="144"/>
        <end position="166"/>
    </location>
</feature>
<sequence length="483" mass="55249">MKCCRVTFFVIFLILKVVVCFPEESFLKSHVVKTRLLQNVQLSVADFDKISFKKGSSQINCTSSHPYFIEGSNDIYYSRDAKNFKRLHSSSSSPGLLTTVWESGAHLLVLKIDCLNEERSMDVDLEIELRNPDGSYLSAVEFPFLPFNGVISLLYLVLVVVWLVFIARYWHNLMRIQCCIGVVLVLGLWEHLTLMAIYETVRKSGQVAPSATYFAELIACVKRTLARLLVLIACLGYGVTKPRLSAIWFRRCLALGLVYFVLVTIEGMTRVSQPRFTTTYFRLATLLPLLCLDVGIMWWIFIYLARTLRETRMRHNVIKHKLYRNFSYVLLGVSLISLIFMIWSVGVFKQRPCIESWHYLWIDDAFWQFLFLVILAVIIVLWRPTGSNREYAYSLLDSRAEEAGSIDEEEDVLLDILDQQGSDLNKVRSRLLEEVDIPRSQPSPGTRQTLSMTPGTIPATIVERLGIEASSGPGEQTPVWKID</sequence>
<dbReference type="Pfam" id="PF06814">
    <property type="entry name" value="GOST_TM"/>
    <property type="match status" value="1"/>
</dbReference>
<keyword evidence="2 6" id="KW-0812">Transmembrane</keyword>
<dbReference type="InterPro" id="IPR009637">
    <property type="entry name" value="GPR107/GPR108-like"/>
</dbReference>
<evidence type="ECO:0000256" key="2">
    <source>
        <dbReference type="ARBA" id="ARBA00022692"/>
    </source>
</evidence>
<organism evidence="9 10">
    <name type="scientific">Paragonimus westermani</name>
    <dbReference type="NCBI Taxonomy" id="34504"/>
    <lineage>
        <taxon>Eukaryota</taxon>
        <taxon>Metazoa</taxon>
        <taxon>Spiralia</taxon>
        <taxon>Lophotrochozoa</taxon>
        <taxon>Platyhelminthes</taxon>
        <taxon>Trematoda</taxon>
        <taxon>Digenea</taxon>
        <taxon>Plagiorchiida</taxon>
        <taxon>Troglotremata</taxon>
        <taxon>Troglotrematidae</taxon>
        <taxon>Paragonimus</taxon>
    </lineage>
</organism>
<evidence type="ECO:0000256" key="6">
    <source>
        <dbReference type="SAM" id="Phobius"/>
    </source>
</evidence>
<feature type="transmembrane region" description="Helical" evidence="6">
    <location>
        <begin position="224"/>
        <end position="240"/>
    </location>
</feature>
<evidence type="ECO:0000313" key="10">
    <source>
        <dbReference type="Proteomes" id="UP000699462"/>
    </source>
</evidence>
<feature type="transmembrane region" description="Helical" evidence="6">
    <location>
        <begin position="178"/>
        <end position="198"/>
    </location>
</feature>
<dbReference type="AlphaFoldDB" id="A0A8T0DL29"/>
<proteinExistence type="predicted"/>
<keyword evidence="5 6" id="KW-0472">Membrane</keyword>
<gene>
    <name evidence="9" type="ORF">P879_06345</name>
</gene>
<dbReference type="EMBL" id="JTDF01003191">
    <property type="protein sequence ID" value="KAF8568002.1"/>
    <property type="molecule type" value="Genomic_DNA"/>
</dbReference>
<dbReference type="Proteomes" id="UP000699462">
    <property type="component" value="Unassembled WGS sequence"/>
</dbReference>
<protein>
    <recommendedName>
        <fullName evidence="8">GOST seven transmembrane domain-containing protein</fullName>
    </recommendedName>
</protein>
<accession>A0A8T0DL29</accession>
<dbReference type="GO" id="GO:0005829">
    <property type="term" value="C:cytosol"/>
    <property type="evidence" value="ECO:0007669"/>
    <property type="project" value="GOC"/>
</dbReference>